<evidence type="ECO:0000256" key="1">
    <source>
        <dbReference type="ARBA" id="ARBA00005820"/>
    </source>
</evidence>
<feature type="DNA-binding region" description="OmpR/PhoB-type" evidence="5">
    <location>
        <begin position="1"/>
        <end position="105"/>
    </location>
</feature>
<reference evidence="7 8" key="1">
    <citation type="submission" date="2021-09" db="EMBL/GenBank/DDBJ databases">
        <title>Whole genome sequence of Nocardioides sp. GBK3QG-3.</title>
        <authorList>
            <person name="Tuo L."/>
        </authorList>
    </citation>
    <scope>NUCLEOTIDE SEQUENCE [LARGE SCALE GENOMIC DNA]</scope>
    <source>
        <strain evidence="7 8">GBK3QG-3</strain>
    </source>
</reference>
<dbReference type="SMART" id="SM00862">
    <property type="entry name" value="Trans_reg_C"/>
    <property type="match status" value="1"/>
</dbReference>
<evidence type="ECO:0000256" key="5">
    <source>
        <dbReference type="PROSITE-ProRule" id="PRU01091"/>
    </source>
</evidence>
<keyword evidence="4" id="KW-0804">Transcription</keyword>
<dbReference type="InterPro" id="IPR016032">
    <property type="entry name" value="Sig_transdc_resp-reg_C-effctor"/>
</dbReference>
<evidence type="ECO:0000256" key="4">
    <source>
        <dbReference type="ARBA" id="ARBA00023163"/>
    </source>
</evidence>
<comment type="similarity">
    <text evidence="1">Belongs to the AfsR/DnrI/RedD regulatory family.</text>
</comment>
<dbReference type="SUPFAM" id="SSF46894">
    <property type="entry name" value="C-terminal effector domain of the bipartite response regulators"/>
    <property type="match status" value="1"/>
</dbReference>
<dbReference type="EMBL" id="JAIQZJ010000013">
    <property type="protein sequence ID" value="MBZ5740324.1"/>
    <property type="molecule type" value="Genomic_DNA"/>
</dbReference>
<dbReference type="SUPFAM" id="SSF48452">
    <property type="entry name" value="TPR-like"/>
    <property type="match status" value="1"/>
</dbReference>
<dbReference type="PANTHER" id="PTHR35807">
    <property type="entry name" value="TRANSCRIPTIONAL REGULATOR REDD-RELATED"/>
    <property type="match status" value="1"/>
</dbReference>
<name>A0ABS7UHL2_9ACTN</name>
<keyword evidence="3 5" id="KW-0238">DNA-binding</keyword>
<evidence type="ECO:0000259" key="6">
    <source>
        <dbReference type="PROSITE" id="PS51755"/>
    </source>
</evidence>
<dbReference type="RefSeq" id="WP_224124684.1">
    <property type="nucleotide sequence ID" value="NZ_JAIQZJ010000013.1"/>
</dbReference>
<dbReference type="PROSITE" id="PS51755">
    <property type="entry name" value="OMPR_PHOB"/>
    <property type="match status" value="1"/>
</dbReference>
<keyword evidence="8" id="KW-1185">Reference proteome</keyword>
<evidence type="ECO:0000256" key="2">
    <source>
        <dbReference type="ARBA" id="ARBA00023015"/>
    </source>
</evidence>
<organism evidence="7 8">
    <name type="scientific">Nocardioides mangrovi</name>
    <dbReference type="NCBI Taxonomy" id="2874580"/>
    <lineage>
        <taxon>Bacteria</taxon>
        <taxon>Bacillati</taxon>
        <taxon>Actinomycetota</taxon>
        <taxon>Actinomycetes</taxon>
        <taxon>Propionibacteriales</taxon>
        <taxon>Nocardioidaceae</taxon>
        <taxon>Nocardioides</taxon>
    </lineage>
</organism>
<dbReference type="PANTHER" id="PTHR35807:SF1">
    <property type="entry name" value="TRANSCRIPTIONAL REGULATOR REDD"/>
    <property type="match status" value="1"/>
</dbReference>
<accession>A0ABS7UHL2</accession>
<gene>
    <name evidence="7" type="ORF">K8U61_19275</name>
</gene>
<dbReference type="InterPro" id="IPR005158">
    <property type="entry name" value="BTAD"/>
</dbReference>
<dbReference type="Proteomes" id="UP000780875">
    <property type="component" value="Unassembled WGS sequence"/>
</dbReference>
<dbReference type="Gene3D" id="1.10.10.10">
    <property type="entry name" value="Winged helix-like DNA-binding domain superfamily/Winged helix DNA-binding domain"/>
    <property type="match status" value="1"/>
</dbReference>
<dbReference type="Pfam" id="PF03704">
    <property type="entry name" value="BTAD"/>
    <property type="match status" value="1"/>
</dbReference>
<sequence>MPTRSDPSLRLQILGPLRVWRGHDEIGAGPRQQAHLLTLLAARQGQPTGVDELVDLLWGEHAPASARNVLHKYVGSLRRLLEPSLPPRRTGSYLCPCGNGYLFRAGGAVLDVARFDELTRDAAAALARDEPRAALDRQVEALGLWAGPAGAGLSQEPAMAPVFARLNDSFLDTCVSAADLAVAHGMAARVLPPLHLATSMAPFHEPVHASLMVALAAAGRHADALAVYTRVRDRLDGDLGIDPGPALRAAQRRVLEQTVGRPVRPAACRGERYVGRTHRTIARRHHG</sequence>
<dbReference type="Pfam" id="PF00486">
    <property type="entry name" value="Trans_reg_C"/>
    <property type="match status" value="1"/>
</dbReference>
<evidence type="ECO:0000313" key="8">
    <source>
        <dbReference type="Proteomes" id="UP000780875"/>
    </source>
</evidence>
<dbReference type="Gene3D" id="1.25.40.10">
    <property type="entry name" value="Tetratricopeptide repeat domain"/>
    <property type="match status" value="1"/>
</dbReference>
<feature type="domain" description="OmpR/PhoB-type" evidence="6">
    <location>
        <begin position="1"/>
        <end position="105"/>
    </location>
</feature>
<proteinExistence type="inferred from homology"/>
<dbReference type="CDD" id="cd15831">
    <property type="entry name" value="BTAD"/>
    <property type="match status" value="1"/>
</dbReference>
<comment type="caution">
    <text evidence="7">The sequence shown here is derived from an EMBL/GenBank/DDBJ whole genome shotgun (WGS) entry which is preliminary data.</text>
</comment>
<dbReference type="InterPro" id="IPR011990">
    <property type="entry name" value="TPR-like_helical_dom_sf"/>
</dbReference>
<protein>
    <submittedName>
        <fullName evidence="7">Winged helix-turn-helix domain-containing protein</fullName>
    </submittedName>
</protein>
<dbReference type="InterPro" id="IPR036388">
    <property type="entry name" value="WH-like_DNA-bd_sf"/>
</dbReference>
<dbReference type="InterPro" id="IPR001867">
    <property type="entry name" value="OmpR/PhoB-type_DNA-bd"/>
</dbReference>
<evidence type="ECO:0000313" key="7">
    <source>
        <dbReference type="EMBL" id="MBZ5740324.1"/>
    </source>
</evidence>
<keyword evidence="2" id="KW-0805">Transcription regulation</keyword>
<dbReference type="SMART" id="SM01043">
    <property type="entry name" value="BTAD"/>
    <property type="match status" value="1"/>
</dbReference>
<evidence type="ECO:0000256" key="3">
    <source>
        <dbReference type="ARBA" id="ARBA00023125"/>
    </source>
</evidence>
<dbReference type="InterPro" id="IPR051677">
    <property type="entry name" value="AfsR-DnrI-RedD_regulator"/>
</dbReference>